<protein>
    <recommendedName>
        <fullName evidence="5">Strawberry notch AAA domain-containing protein</fullName>
    </recommendedName>
</protein>
<dbReference type="STRING" id="6669.E9HRH0"/>
<evidence type="ECO:0000313" key="4">
    <source>
        <dbReference type="Proteomes" id="UP000000305"/>
    </source>
</evidence>
<dbReference type="eggNOG" id="KOG1513">
    <property type="taxonomic scope" value="Eukaryota"/>
</dbReference>
<feature type="domain" description="Strawberry notch helicase C" evidence="1">
    <location>
        <begin position="333"/>
        <end position="448"/>
    </location>
</feature>
<dbReference type="EMBL" id="GL732736">
    <property type="protein sequence ID" value="EFX65661.1"/>
    <property type="molecule type" value="Genomic_DNA"/>
</dbReference>
<dbReference type="HOGENOM" id="CLU_000212_2_1_1"/>
<dbReference type="OrthoDB" id="421838at2759"/>
<feature type="domain" description="Strawberry notch AAA" evidence="2">
    <location>
        <begin position="51"/>
        <end position="223"/>
    </location>
</feature>
<dbReference type="PhylomeDB" id="E9HRH0"/>
<evidence type="ECO:0008006" key="5">
    <source>
        <dbReference type="Google" id="ProtNLM"/>
    </source>
</evidence>
<sequence length="627" mass="71192">MNKQEIARQNMIEVGILEGQNGVSGNLHIRNHPVSPSSCFGDSVTCQCYSFWYKPALPEETIDRGAFSVLHFESVIHACQRHTQRLPDGSRTVFLVGYGAKVCKGRIAASIIFENFLRSRKNSIWLSVLNEHKYDAKWDLRDIGADQIAVHHLYTSKRYLVSAGDVFGSVKEGVVFSTFSNLTEFSYFRKKYQSSLDERLDSCRQDFDGVIIVDECHQTKKQFYNSNLSISWKPLRIWVAWNWWAWRSNVELGSSYFNLEAQNVLLEYRVDFAEFFSEYAEVWNGEEANGMSFVSPNDALEIVHVDMSPLSSTTVALDPQTILDEILSHDSLNVFDQLIDELGGPDKVSEISNRRGRVIQKDDGQIQYENRFDANFPSKINISEKELFMQGHKNIAIVSEECSSGISLQADSHVNNQRTRVYSTLELSSSVEVAIQQFCSTHRCNQRQNMHSGRSFLLFKLSWKLEHNYGSNPIVPRPSDYLGEFFSDVKTDLVGAGLMAIDDTNTLKLQRKTSVKEFFEMMLGFPVRLQTSLYKFFTVTEATILTKANMLSKCDGINILELGAGQIVGRKKFHRLTSPYSTAAPLYCAIIELHTFEFDQGMSWKLAHDISASLSGNSEGFYISNLV</sequence>
<dbReference type="GO" id="GO:0006355">
    <property type="term" value="P:regulation of DNA-templated transcription"/>
    <property type="evidence" value="ECO:0000318"/>
    <property type="project" value="GO_Central"/>
</dbReference>
<dbReference type="Pfam" id="PF13871">
    <property type="entry name" value="Helicase_C_4"/>
    <property type="match status" value="1"/>
</dbReference>
<dbReference type="PANTHER" id="PTHR12706:SF30">
    <property type="entry name" value="PROTEIN STRAWBERRY NOTCH-RELATED"/>
    <property type="match status" value="1"/>
</dbReference>
<dbReference type="KEGG" id="dpx:DAPPUDRAFT_117083"/>
<dbReference type="InParanoid" id="E9HRH0"/>
<dbReference type="GO" id="GO:0042393">
    <property type="term" value="F:histone binding"/>
    <property type="evidence" value="ECO:0000318"/>
    <property type="project" value="GO_Central"/>
</dbReference>
<dbReference type="Pfam" id="PF13872">
    <property type="entry name" value="AAA_34"/>
    <property type="match status" value="1"/>
</dbReference>
<evidence type="ECO:0000259" key="1">
    <source>
        <dbReference type="Pfam" id="PF13871"/>
    </source>
</evidence>
<dbReference type="AlphaFoldDB" id="E9HRH0"/>
<dbReference type="GO" id="GO:0031490">
    <property type="term" value="F:chromatin DNA binding"/>
    <property type="evidence" value="ECO:0000318"/>
    <property type="project" value="GO_Central"/>
</dbReference>
<keyword evidence="4" id="KW-1185">Reference proteome</keyword>
<dbReference type="InterPro" id="IPR026937">
    <property type="entry name" value="SBNO_Helicase_C_dom"/>
</dbReference>
<reference evidence="3 4" key="1">
    <citation type="journal article" date="2011" name="Science">
        <title>The ecoresponsive genome of Daphnia pulex.</title>
        <authorList>
            <person name="Colbourne J.K."/>
            <person name="Pfrender M.E."/>
            <person name="Gilbert D."/>
            <person name="Thomas W.K."/>
            <person name="Tucker A."/>
            <person name="Oakley T.H."/>
            <person name="Tokishita S."/>
            <person name="Aerts A."/>
            <person name="Arnold G.J."/>
            <person name="Basu M.K."/>
            <person name="Bauer D.J."/>
            <person name="Caceres C.E."/>
            <person name="Carmel L."/>
            <person name="Casola C."/>
            <person name="Choi J.H."/>
            <person name="Detter J.C."/>
            <person name="Dong Q."/>
            <person name="Dusheyko S."/>
            <person name="Eads B.D."/>
            <person name="Frohlich T."/>
            <person name="Geiler-Samerotte K.A."/>
            <person name="Gerlach D."/>
            <person name="Hatcher P."/>
            <person name="Jogdeo S."/>
            <person name="Krijgsveld J."/>
            <person name="Kriventseva E.V."/>
            <person name="Kultz D."/>
            <person name="Laforsch C."/>
            <person name="Lindquist E."/>
            <person name="Lopez J."/>
            <person name="Manak J.R."/>
            <person name="Muller J."/>
            <person name="Pangilinan J."/>
            <person name="Patwardhan R.P."/>
            <person name="Pitluck S."/>
            <person name="Pritham E.J."/>
            <person name="Rechtsteiner A."/>
            <person name="Rho M."/>
            <person name="Rogozin I.B."/>
            <person name="Sakarya O."/>
            <person name="Salamov A."/>
            <person name="Schaack S."/>
            <person name="Shapiro H."/>
            <person name="Shiga Y."/>
            <person name="Skalitzky C."/>
            <person name="Smith Z."/>
            <person name="Souvorov A."/>
            <person name="Sung W."/>
            <person name="Tang Z."/>
            <person name="Tsuchiya D."/>
            <person name="Tu H."/>
            <person name="Vos H."/>
            <person name="Wang M."/>
            <person name="Wolf Y.I."/>
            <person name="Yamagata H."/>
            <person name="Yamada T."/>
            <person name="Ye Y."/>
            <person name="Shaw J.R."/>
            <person name="Andrews J."/>
            <person name="Crease T.J."/>
            <person name="Tang H."/>
            <person name="Lucas S.M."/>
            <person name="Robertson H.M."/>
            <person name="Bork P."/>
            <person name="Koonin E.V."/>
            <person name="Zdobnov E.M."/>
            <person name="Grigoriev I.V."/>
            <person name="Lynch M."/>
            <person name="Boore J.L."/>
        </authorList>
    </citation>
    <scope>NUCLEOTIDE SEQUENCE [LARGE SCALE GENOMIC DNA]</scope>
</reference>
<dbReference type="Proteomes" id="UP000000305">
    <property type="component" value="Unassembled WGS sequence"/>
</dbReference>
<dbReference type="GO" id="GO:0005634">
    <property type="term" value="C:nucleus"/>
    <property type="evidence" value="ECO:0000318"/>
    <property type="project" value="GO_Central"/>
</dbReference>
<organism evidence="3 4">
    <name type="scientific">Daphnia pulex</name>
    <name type="common">Water flea</name>
    <dbReference type="NCBI Taxonomy" id="6669"/>
    <lineage>
        <taxon>Eukaryota</taxon>
        <taxon>Metazoa</taxon>
        <taxon>Ecdysozoa</taxon>
        <taxon>Arthropoda</taxon>
        <taxon>Crustacea</taxon>
        <taxon>Branchiopoda</taxon>
        <taxon>Diplostraca</taxon>
        <taxon>Cladocera</taxon>
        <taxon>Anomopoda</taxon>
        <taxon>Daphniidae</taxon>
        <taxon>Daphnia</taxon>
    </lineage>
</organism>
<accession>E9HRH0</accession>
<gene>
    <name evidence="3" type="ORF">DAPPUDRAFT_117083</name>
</gene>
<evidence type="ECO:0000259" key="2">
    <source>
        <dbReference type="Pfam" id="PF13872"/>
    </source>
</evidence>
<dbReference type="InterPro" id="IPR039187">
    <property type="entry name" value="SNO_AAA"/>
</dbReference>
<name>E9HRH0_DAPPU</name>
<evidence type="ECO:0000313" key="3">
    <source>
        <dbReference type="EMBL" id="EFX65661.1"/>
    </source>
</evidence>
<proteinExistence type="predicted"/>
<dbReference type="PANTHER" id="PTHR12706">
    <property type="entry name" value="STRAWBERRY NOTCH-RELATED"/>
    <property type="match status" value="1"/>
</dbReference>
<dbReference type="InterPro" id="IPR026741">
    <property type="entry name" value="SNO"/>
</dbReference>